<dbReference type="GO" id="GO:0005737">
    <property type="term" value="C:cytoplasm"/>
    <property type="evidence" value="ECO:0007669"/>
    <property type="project" value="TreeGrafter"/>
</dbReference>
<dbReference type="PANTHER" id="PTHR10218">
    <property type="entry name" value="GTP-BINDING PROTEIN ALPHA SUBUNIT"/>
    <property type="match status" value="1"/>
</dbReference>
<dbReference type="Gene3D" id="1.10.400.10">
    <property type="entry name" value="GI Alpha 1, domain 2-like"/>
    <property type="match status" value="1"/>
</dbReference>
<dbReference type="GO" id="GO:0001664">
    <property type="term" value="F:G protein-coupled receptor binding"/>
    <property type="evidence" value="ECO:0007669"/>
    <property type="project" value="TreeGrafter"/>
</dbReference>
<keyword evidence="6" id="KW-0460">Magnesium</keyword>
<feature type="binding site" evidence="5">
    <location>
        <begin position="308"/>
        <end position="311"/>
    </location>
    <ligand>
        <name>GTP</name>
        <dbReference type="ChEBI" id="CHEBI:37565"/>
    </ligand>
</feature>
<dbReference type="GO" id="GO:0005834">
    <property type="term" value="C:heterotrimeric G-protein complex"/>
    <property type="evidence" value="ECO:0007669"/>
    <property type="project" value="TreeGrafter"/>
</dbReference>
<keyword evidence="1 6" id="KW-0479">Metal-binding</keyword>
<evidence type="ECO:0000256" key="5">
    <source>
        <dbReference type="PIRSR" id="PIRSR601019-1"/>
    </source>
</evidence>
<evidence type="ECO:0000256" key="6">
    <source>
        <dbReference type="PIRSR" id="PIRSR601019-2"/>
    </source>
</evidence>
<dbReference type="Proteomes" id="UP000620124">
    <property type="component" value="Unassembled WGS sequence"/>
</dbReference>
<dbReference type="EMBL" id="JACAZI010000004">
    <property type="protein sequence ID" value="KAF7363136.1"/>
    <property type="molecule type" value="Genomic_DNA"/>
</dbReference>
<feature type="binding site" evidence="6">
    <location>
        <position position="222"/>
    </location>
    <ligand>
        <name>Mg(2+)</name>
        <dbReference type="ChEBI" id="CHEBI:18420"/>
    </ligand>
</feature>
<dbReference type="InterPro" id="IPR027417">
    <property type="entry name" value="P-loop_NTPase"/>
</dbReference>
<reference evidence="7" key="1">
    <citation type="submission" date="2020-05" db="EMBL/GenBank/DDBJ databases">
        <title>Mycena genomes resolve the evolution of fungal bioluminescence.</title>
        <authorList>
            <person name="Tsai I.J."/>
        </authorList>
    </citation>
    <scope>NUCLEOTIDE SEQUENCE</scope>
    <source>
        <strain evidence="7">CCC161011</strain>
    </source>
</reference>
<dbReference type="GO" id="GO:0005525">
    <property type="term" value="F:GTP binding"/>
    <property type="evidence" value="ECO:0007669"/>
    <property type="project" value="UniProtKB-KW"/>
</dbReference>
<dbReference type="GO" id="GO:0007188">
    <property type="term" value="P:adenylate cyclase-modulating G protein-coupled receptor signaling pathway"/>
    <property type="evidence" value="ECO:0007669"/>
    <property type="project" value="TreeGrafter"/>
</dbReference>
<organism evidence="7 8">
    <name type="scientific">Mycena venus</name>
    <dbReference type="NCBI Taxonomy" id="2733690"/>
    <lineage>
        <taxon>Eukaryota</taxon>
        <taxon>Fungi</taxon>
        <taxon>Dikarya</taxon>
        <taxon>Basidiomycota</taxon>
        <taxon>Agaricomycotina</taxon>
        <taxon>Agaricomycetes</taxon>
        <taxon>Agaricomycetidae</taxon>
        <taxon>Agaricales</taxon>
        <taxon>Marasmiineae</taxon>
        <taxon>Mycenaceae</taxon>
        <taxon>Mycena</taxon>
    </lineage>
</organism>
<dbReference type="Gene3D" id="3.40.50.300">
    <property type="entry name" value="P-loop containing nucleotide triphosphate hydrolases"/>
    <property type="match status" value="1"/>
</dbReference>
<dbReference type="SMART" id="SM00275">
    <property type="entry name" value="G_alpha"/>
    <property type="match status" value="1"/>
</dbReference>
<dbReference type="PROSITE" id="PS51882">
    <property type="entry name" value="G_ALPHA"/>
    <property type="match status" value="1"/>
</dbReference>
<evidence type="ECO:0000256" key="4">
    <source>
        <dbReference type="ARBA" id="ARBA00023224"/>
    </source>
</evidence>
<evidence type="ECO:0000313" key="7">
    <source>
        <dbReference type="EMBL" id="KAF7363136.1"/>
    </source>
</evidence>
<keyword evidence="3 5" id="KW-0342">GTP-binding</keyword>
<gene>
    <name evidence="7" type="ORF">MVEN_00666100</name>
</gene>
<dbReference type="PANTHER" id="PTHR10218:SF302">
    <property type="entry name" value="GUANINE NUCLEOTIDE-BINDING PROTEIN ALPHA-5 SUBUNIT"/>
    <property type="match status" value="1"/>
</dbReference>
<name>A0A8H6YQV1_9AGAR</name>
<protein>
    <submittedName>
        <fullName evidence="7">G-protein alpha subunit</fullName>
    </submittedName>
</protein>
<evidence type="ECO:0000256" key="1">
    <source>
        <dbReference type="ARBA" id="ARBA00022723"/>
    </source>
</evidence>
<comment type="caution">
    <text evidence="7">The sequence shown here is derived from an EMBL/GenBank/DDBJ whole genome shotgun (WGS) entry which is preliminary data.</text>
</comment>
<sequence length="390" mass="44128">MALGGEGAAVFRHGNHRQGFTRAQHCLLLLTITTFDLGRTIAGDCSYNKAVRMVKSTAESRRLEAASLEIDAILREARNSRKAIKEVLIVGTPGSGKATFMRRMKALYDPYTDKEREDFKPHIYASLIDALRKLFSIVPEDILCPPLLEYRQTIFSSAETSVITQEYVHTMHDWWSADDVRASIPTSDLGKSTLHFLDRIIAIAAADYLPTDIDILLSQVVSPPPLDQQLIRCSDVRWATSLLCVCPRQSLLSTHKWLPTFADISAIVFVLDLGDYDNPANMRIAFDFFHRLCNCPWFRGTDIHLVGNKHDSFSAKLAASSLEEIYSDYADNNDPARAIQFLLGRFENRDTPHRRIYRWAVDLLDENACRLTMAAMMDAFQPRLMMVCGF</sequence>
<dbReference type="SUPFAM" id="SSF47895">
    <property type="entry name" value="Transducin (alpha subunit), insertion domain"/>
    <property type="match status" value="1"/>
</dbReference>
<dbReference type="AlphaFoldDB" id="A0A8H6YQV1"/>
<accession>A0A8H6YQV1</accession>
<evidence type="ECO:0000256" key="2">
    <source>
        <dbReference type="ARBA" id="ARBA00022741"/>
    </source>
</evidence>
<dbReference type="OrthoDB" id="3036062at2759"/>
<dbReference type="GO" id="GO:0003924">
    <property type="term" value="F:GTPase activity"/>
    <property type="evidence" value="ECO:0007669"/>
    <property type="project" value="InterPro"/>
</dbReference>
<keyword evidence="8" id="KW-1185">Reference proteome</keyword>
<evidence type="ECO:0000313" key="8">
    <source>
        <dbReference type="Proteomes" id="UP000620124"/>
    </source>
</evidence>
<keyword evidence="2 5" id="KW-0547">Nucleotide-binding</keyword>
<dbReference type="PRINTS" id="PR00318">
    <property type="entry name" value="GPROTEINA"/>
</dbReference>
<proteinExistence type="predicted"/>
<dbReference type="GO" id="GO:0046872">
    <property type="term" value="F:metal ion binding"/>
    <property type="evidence" value="ECO:0007669"/>
    <property type="project" value="UniProtKB-KW"/>
</dbReference>
<dbReference type="GO" id="GO:0031683">
    <property type="term" value="F:G-protein beta/gamma-subunit complex binding"/>
    <property type="evidence" value="ECO:0007669"/>
    <property type="project" value="InterPro"/>
</dbReference>
<keyword evidence="4" id="KW-0807">Transducer</keyword>
<dbReference type="SUPFAM" id="SSF52540">
    <property type="entry name" value="P-loop containing nucleoside triphosphate hydrolases"/>
    <property type="match status" value="1"/>
</dbReference>
<dbReference type="Pfam" id="PF00503">
    <property type="entry name" value="G-alpha"/>
    <property type="match status" value="1"/>
</dbReference>
<dbReference type="InterPro" id="IPR001019">
    <property type="entry name" value="Gprotein_alpha_su"/>
</dbReference>
<evidence type="ECO:0000256" key="3">
    <source>
        <dbReference type="ARBA" id="ARBA00023134"/>
    </source>
</evidence>
<dbReference type="InterPro" id="IPR011025">
    <property type="entry name" value="GproteinA_insert"/>
</dbReference>